<keyword evidence="1" id="KW-0175">Coiled coil</keyword>
<dbReference type="Proteomes" id="UP000035740">
    <property type="component" value="Unassembled WGS sequence"/>
</dbReference>
<evidence type="ECO:0000256" key="2">
    <source>
        <dbReference type="SAM" id="MobiDB-lite"/>
    </source>
</evidence>
<feature type="non-terminal residue" evidence="3">
    <location>
        <position position="197"/>
    </location>
</feature>
<evidence type="ECO:0000256" key="1">
    <source>
        <dbReference type="SAM" id="Coils"/>
    </source>
</evidence>
<evidence type="ECO:0000313" key="3">
    <source>
        <dbReference type="EMBL" id="KMS94577.1"/>
    </source>
</evidence>
<accession>A0A0J8B410</accession>
<feature type="region of interest" description="Disordered" evidence="2">
    <location>
        <begin position="163"/>
        <end position="197"/>
    </location>
</feature>
<dbReference type="Gramene" id="KMS94577">
    <property type="protein sequence ID" value="KMS94577"/>
    <property type="gene ID" value="BVRB_020010"/>
</dbReference>
<dbReference type="AlphaFoldDB" id="A0A0J8B410"/>
<protein>
    <submittedName>
        <fullName evidence="3">Uncharacterized protein</fullName>
    </submittedName>
</protein>
<gene>
    <name evidence="3" type="ORF">BVRB_020010</name>
</gene>
<proteinExistence type="predicted"/>
<feature type="non-terminal residue" evidence="3">
    <location>
        <position position="1"/>
    </location>
</feature>
<feature type="compositionally biased region" description="Basic and acidic residues" evidence="2">
    <location>
        <begin position="168"/>
        <end position="185"/>
    </location>
</feature>
<dbReference type="Gene3D" id="1.20.5.1160">
    <property type="entry name" value="Vasodilator-stimulated phosphoprotein"/>
    <property type="match status" value="1"/>
</dbReference>
<dbReference type="OrthoDB" id="102442at2759"/>
<keyword evidence="4" id="KW-1185">Reference proteome</keyword>
<evidence type="ECO:0000313" key="4">
    <source>
        <dbReference type="Proteomes" id="UP000035740"/>
    </source>
</evidence>
<feature type="coiled-coil region" evidence="1">
    <location>
        <begin position="25"/>
        <end position="158"/>
    </location>
</feature>
<organism evidence="3 4">
    <name type="scientific">Beta vulgaris subsp. vulgaris</name>
    <name type="common">Beet</name>
    <dbReference type="NCBI Taxonomy" id="3555"/>
    <lineage>
        <taxon>Eukaryota</taxon>
        <taxon>Viridiplantae</taxon>
        <taxon>Streptophyta</taxon>
        <taxon>Embryophyta</taxon>
        <taxon>Tracheophyta</taxon>
        <taxon>Spermatophyta</taxon>
        <taxon>Magnoliopsida</taxon>
        <taxon>eudicotyledons</taxon>
        <taxon>Gunneridae</taxon>
        <taxon>Pentapetalae</taxon>
        <taxon>Caryophyllales</taxon>
        <taxon>Chenopodiaceae</taxon>
        <taxon>Betoideae</taxon>
        <taxon>Beta</taxon>
    </lineage>
</organism>
<dbReference type="EMBL" id="KQ092408">
    <property type="protein sequence ID" value="KMS94577.1"/>
    <property type="molecule type" value="Genomic_DNA"/>
</dbReference>
<reference evidence="3 4" key="1">
    <citation type="journal article" date="2014" name="Nature">
        <title>The genome of the recently domesticated crop plant sugar beet (Beta vulgaris).</title>
        <authorList>
            <person name="Dohm J.C."/>
            <person name="Minoche A.E."/>
            <person name="Holtgrawe D."/>
            <person name="Capella-Gutierrez S."/>
            <person name="Zakrzewski F."/>
            <person name="Tafer H."/>
            <person name="Rupp O."/>
            <person name="Sorensen T.R."/>
            <person name="Stracke R."/>
            <person name="Reinhardt R."/>
            <person name="Goesmann A."/>
            <person name="Kraft T."/>
            <person name="Schulz B."/>
            <person name="Stadler P.F."/>
            <person name="Schmidt T."/>
            <person name="Gabaldon T."/>
            <person name="Lehrach H."/>
            <person name="Weisshaar B."/>
            <person name="Himmelbauer H."/>
        </authorList>
    </citation>
    <scope>NUCLEOTIDE SEQUENCE [LARGE SCALE GENOMIC DNA]</scope>
    <source>
        <tissue evidence="3">Taproot</tissue>
    </source>
</reference>
<name>A0A0J8B410_BETVV</name>
<sequence>VRPRSLISDMTAADVVGESPVRLQRDVEQKNLEELNARLEKYILKQRAKDASREAFEKDLAKIQQQARQAIHANTKKYEEQLRLMRQQRDEHASAREELQIRVSRQEAVITRLKDQLTDEKKYQNDLNQQVSGLKSQLEEARGQNSKLQDQLRKTVHALKVAESAGRSAEEQLAEAREGADKSSHEASALRAKCKSL</sequence>